<keyword evidence="2" id="KW-1185">Reference proteome</keyword>
<reference evidence="1" key="1">
    <citation type="submission" date="2021-06" db="EMBL/GenBank/DDBJ databases">
        <authorList>
            <person name="Kallberg Y."/>
            <person name="Tangrot J."/>
            <person name="Rosling A."/>
        </authorList>
    </citation>
    <scope>NUCLEOTIDE SEQUENCE</scope>
    <source>
        <strain evidence="1">CL356</strain>
    </source>
</reference>
<dbReference type="Proteomes" id="UP000789525">
    <property type="component" value="Unassembled WGS sequence"/>
</dbReference>
<feature type="non-terminal residue" evidence="1">
    <location>
        <position position="44"/>
    </location>
</feature>
<proteinExistence type="predicted"/>
<dbReference type="EMBL" id="CAJVPT010014107">
    <property type="protein sequence ID" value="CAG8601775.1"/>
    <property type="molecule type" value="Genomic_DNA"/>
</dbReference>
<name>A0ACA9MR14_9GLOM</name>
<evidence type="ECO:0000313" key="2">
    <source>
        <dbReference type="Proteomes" id="UP000789525"/>
    </source>
</evidence>
<comment type="caution">
    <text evidence="1">The sequence shown here is derived from an EMBL/GenBank/DDBJ whole genome shotgun (WGS) entry which is preliminary data.</text>
</comment>
<organism evidence="1 2">
    <name type="scientific">Acaulospora colombiana</name>
    <dbReference type="NCBI Taxonomy" id="27376"/>
    <lineage>
        <taxon>Eukaryota</taxon>
        <taxon>Fungi</taxon>
        <taxon>Fungi incertae sedis</taxon>
        <taxon>Mucoromycota</taxon>
        <taxon>Glomeromycotina</taxon>
        <taxon>Glomeromycetes</taxon>
        <taxon>Diversisporales</taxon>
        <taxon>Acaulosporaceae</taxon>
        <taxon>Acaulospora</taxon>
    </lineage>
</organism>
<evidence type="ECO:0000313" key="1">
    <source>
        <dbReference type="EMBL" id="CAG8601775.1"/>
    </source>
</evidence>
<sequence>MQSEVDSLKHRISELEVEKAELEAKNAELLKRVMEESTKREAEN</sequence>
<accession>A0ACA9MR14</accession>
<protein>
    <submittedName>
        <fullName evidence="1">16911_t:CDS:1</fullName>
    </submittedName>
</protein>
<gene>
    <name evidence="1" type="ORF">ACOLOM_LOCUS6706</name>
</gene>